<dbReference type="InterPro" id="IPR015421">
    <property type="entry name" value="PyrdxlP-dep_Trfase_major"/>
</dbReference>
<dbReference type="GO" id="GO:0030170">
    <property type="term" value="F:pyridoxal phosphate binding"/>
    <property type="evidence" value="ECO:0007669"/>
    <property type="project" value="InterPro"/>
</dbReference>
<reference evidence="7 8" key="1">
    <citation type="submission" date="2018-06" db="EMBL/GenBank/DDBJ databases">
        <title>Genomic Encyclopedia of Type Strains, Phase IV (KMG-IV): sequencing the most valuable type-strain genomes for metagenomic binning, comparative biology and taxonomic classification.</title>
        <authorList>
            <person name="Goeker M."/>
        </authorList>
    </citation>
    <scope>NUCLEOTIDE SEQUENCE [LARGE SCALE GENOMIC DNA]</scope>
    <source>
        <strain evidence="7 8">DSM 24875</strain>
    </source>
</reference>
<dbReference type="InterPro" id="IPR015424">
    <property type="entry name" value="PyrdxlP-dep_Trfase"/>
</dbReference>
<dbReference type="NCBIfam" id="NF004767">
    <property type="entry name" value="PRK06105.1"/>
    <property type="match status" value="1"/>
</dbReference>
<dbReference type="PROSITE" id="PS00600">
    <property type="entry name" value="AA_TRANSFER_CLASS_3"/>
    <property type="match status" value="1"/>
</dbReference>
<dbReference type="InterPro" id="IPR005814">
    <property type="entry name" value="Aminotrans_3"/>
</dbReference>
<organism evidence="7 8">
    <name type="scientific">Roseiarcus fermentans</name>
    <dbReference type="NCBI Taxonomy" id="1473586"/>
    <lineage>
        <taxon>Bacteria</taxon>
        <taxon>Pseudomonadati</taxon>
        <taxon>Pseudomonadota</taxon>
        <taxon>Alphaproteobacteria</taxon>
        <taxon>Hyphomicrobiales</taxon>
        <taxon>Roseiarcaceae</taxon>
        <taxon>Roseiarcus</taxon>
    </lineage>
</organism>
<dbReference type="InterPro" id="IPR015422">
    <property type="entry name" value="PyrdxlP-dep_Trfase_small"/>
</dbReference>
<protein>
    <submittedName>
        <fullName evidence="7">L-2,4-diaminobutyrate transaminase</fullName>
    </submittedName>
</protein>
<evidence type="ECO:0000256" key="2">
    <source>
        <dbReference type="ARBA" id="ARBA00008954"/>
    </source>
</evidence>
<dbReference type="PANTHER" id="PTHR43094:SF1">
    <property type="entry name" value="AMINOTRANSFERASE CLASS-III"/>
    <property type="match status" value="1"/>
</dbReference>
<proteinExistence type="inferred from homology"/>
<dbReference type="Pfam" id="PF00202">
    <property type="entry name" value="Aminotran_3"/>
    <property type="match status" value="1"/>
</dbReference>
<dbReference type="Gene3D" id="3.90.1150.10">
    <property type="entry name" value="Aspartate Aminotransferase, domain 1"/>
    <property type="match status" value="1"/>
</dbReference>
<comment type="caution">
    <text evidence="7">The sequence shown here is derived from an EMBL/GenBank/DDBJ whole genome shotgun (WGS) entry which is preliminary data.</text>
</comment>
<dbReference type="EMBL" id="QNRK01000016">
    <property type="protein sequence ID" value="RBP11367.1"/>
    <property type="molecule type" value="Genomic_DNA"/>
</dbReference>
<accession>A0A366F9S6</accession>
<keyword evidence="4" id="KW-0808">Transferase</keyword>
<evidence type="ECO:0000256" key="6">
    <source>
        <dbReference type="RuleBase" id="RU003560"/>
    </source>
</evidence>
<keyword evidence="8" id="KW-1185">Reference proteome</keyword>
<sequence>MTVSVSPSANFSLEELDKLSLFHPVTSIADVQKNGPLIYAKAGGVRMRDHHGRDLIDLGAGLWCVNVGYGRPEIADAAAAAMRNLSYYHTFGGASNEATICLADRILSLLRERAGAGHLARVFFGSSGSDANDSAYKLIRYYNNLLGRPQKKKVISRLGGYHGVTYASGSLTGISAYHTAFDMPIEGVLHTACPHYYRFGEDGESEAAFSDRIVADLAAMIEREGPETIAAFIAEPVMGTGGVLLPPADYFAKVQALLDKHDILLIADEVITGFGRTGQWFGSGAYGLKPDIITMAKGITSAYFPVSATAVSQRVWRVLEEASPRMGAVMHGFTYSGHPVGSAVAMANLDIVERDDLVAKTAENGPYMLRQLQARLAENPYIGDVRGVGLMIGVEFVADRGSRRAFSAGLGPHRLVARHALERGVLTRALPFIDVNSFSPPLSITRAEIDEGVDRYVTALADAMPALHTLAS</sequence>
<dbReference type="CDD" id="cd00610">
    <property type="entry name" value="OAT_like"/>
    <property type="match status" value="1"/>
</dbReference>
<dbReference type="OrthoDB" id="9801834at2"/>
<evidence type="ECO:0000313" key="7">
    <source>
        <dbReference type="EMBL" id="RBP11367.1"/>
    </source>
</evidence>
<dbReference type="InterPro" id="IPR049704">
    <property type="entry name" value="Aminotrans_3_PPA_site"/>
</dbReference>
<evidence type="ECO:0000256" key="4">
    <source>
        <dbReference type="ARBA" id="ARBA00022679"/>
    </source>
</evidence>
<dbReference type="GO" id="GO:0008483">
    <property type="term" value="F:transaminase activity"/>
    <property type="evidence" value="ECO:0007669"/>
    <property type="project" value="UniProtKB-KW"/>
</dbReference>
<comment type="similarity">
    <text evidence="2 6">Belongs to the class-III pyridoxal-phosphate-dependent aminotransferase family.</text>
</comment>
<dbReference type="FunFam" id="3.40.640.10:FF:000014">
    <property type="entry name" value="Adenosylmethionine-8-amino-7-oxononanoate aminotransferase, probable"/>
    <property type="match status" value="1"/>
</dbReference>
<comment type="cofactor">
    <cofactor evidence="1">
        <name>pyridoxal 5'-phosphate</name>
        <dbReference type="ChEBI" id="CHEBI:597326"/>
    </cofactor>
</comment>
<dbReference type="RefSeq" id="WP_113890154.1">
    <property type="nucleotide sequence ID" value="NZ_QNRK01000016.1"/>
</dbReference>
<keyword evidence="5 6" id="KW-0663">Pyridoxal phosphate</keyword>
<dbReference type="PANTHER" id="PTHR43094">
    <property type="entry name" value="AMINOTRANSFERASE"/>
    <property type="match status" value="1"/>
</dbReference>
<evidence type="ECO:0000256" key="1">
    <source>
        <dbReference type="ARBA" id="ARBA00001933"/>
    </source>
</evidence>
<name>A0A366F9S6_9HYPH</name>
<dbReference type="SUPFAM" id="SSF53383">
    <property type="entry name" value="PLP-dependent transferases"/>
    <property type="match status" value="1"/>
</dbReference>
<evidence type="ECO:0000313" key="8">
    <source>
        <dbReference type="Proteomes" id="UP000253529"/>
    </source>
</evidence>
<gene>
    <name evidence="7" type="ORF">DFR50_11661</name>
</gene>
<dbReference type="AlphaFoldDB" id="A0A366F9S6"/>
<evidence type="ECO:0000256" key="5">
    <source>
        <dbReference type="ARBA" id="ARBA00022898"/>
    </source>
</evidence>
<evidence type="ECO:0000256" key="3">
    <source>
        <dbReference type="ARBA" id="ARBA00022576"/>
    </source>
</evidence>
<dbReference type="Gene3D" id="3.40.640.10">
    <property type="entry name" value="Type I PLP-dependent aspartate aminotransferase-like (Major domain)"/>
    <property type="match status" value="1"/>
</dbReference>
<dbReference type="Proteomes" id="UP000253529">
    <property type="component" value="Unassembled WGS sequence"/>
</dbReference>
<keyword evidence="3" id="KW-0032">Aminotransferase</keyword>